<keyword evidence="7" id="KW-1185">Reference proteome</keyword>
<keyword evidence="3" id="KW-0964">Secreted</keyword>
<dbReference type="GO" id="GO:0005509">
    <property type="term" value="F:calcium ion binding"/>
    <property type="evidence" value="ECO:0007669"/>
    <property type="project" value="InterPro"/>
</dbReference>
<accession>A0A7W6H2I3</accession>
<proteinExistence type="predicted"/>
<dbReference type="Gene3D" id="2.150.10.10">
    <property type="entry name" value="Serralysin-like metalloprotease, C-terminal"/>
    <property type="match status" value="3"/>
</dbReference>
<dbReference type="Pfam" id="PF08548">
    <property type="entry name" value="Peptidase_M10_C"/>
    <property type="match status" value="2"/>
</dbReference>
<dbReference type="SUPFAM" id="SSF51120">
    <property type="entry name" value="beta-Roll"/>
    <property type="match status" value="4"/>
</dbReference>
<dbReference type="SUPFAM" id="SSF55486">
    <property type="entry name" value="Metalloproteases ('zincins'), catalytic domain"/>
    <property type="match status" value="1"/>
</dbReference>
<sequence>MNKNGVSDFDEGDWKSFYREINSNVETFTKLKFQEVSGLGNINFRLDEGGGGESGVPVFGVRDVETAVGINPDVAGAAAVVRLGTYSVTWFHEFGHALGLKHTHDAEEGLFPKLPGVVEPGDQGATYLNSQINTVMGYTSSFLSEDNPFTDAVDFGTQVNAQPGSFGAIDIAALQHLYGARAYNTGNDVYRFSDDVDFNKGYSTIWDTGGSDTIEYEGTSRAKIDLRAATLKDEIGGGGWISTSEPLTGGFTIANGVTIENAKGNVGDDILVGNDVANTLTGLAGNDVLRGNGGNDRLDGGEGDDTLVGGAGSDTAIYRNAFSSYTLRLEGDVTVITGEGVDRLETVETAIFSDGTYDLVGRVFSPTGTEPNPPADTLIGTDDGETLVATSGADWRLEGLGGHDSLIGNIGRDHLDGGDGNDRLDGGAGADTMIGGAGDDVFIVDNRGDVLVEEADGGFDVVESSISFTLSADFENLRLTGTGAISGTGNDRDNALFGNDAANVLTGGDGNDWLNGGGGVDRLVGGRGDDYYVVDNVRDAVTERAAEGTDHVESSVSFRLGANIENLYLVGSADIEGTGNELANILVGNSAANVLRGYAGNDILIGDGGNDRLIGDGGNDRLTGGAGIDELTGGAGRDVFIFRNGDTGSTRMAADRITDFQKGDVIDLSEIDRGGTIDLHFVGKAAFTGAIGDIRFAQANGSTFVEADLDGNRVADFVIALNGVQTLAAADFLL</sequence>
<dbReference type="EMBL" id="JACIEK010000001">
    <property type="protein sequence ID" value="MBB3996680.1"/>
    <property type="molecule type" value="Genomic_DNA"/>
</dbReference>
<evidence type="ECO:0000256" key="2">
    <source>
        <dbReference type="ARBA" id="ARBA00004613"/>
    </source>
</evidence>
<dbReference type="AlphaFoldDB" id="A0A7W6H2I3"/>
<evidence type="ECO:0000256" key="3">
    <source>
        <dbReference type="ARBA" id="ARBA00022525"/>
    </source>
</evidence>
<dbReference type="Gene3D" id="3.40.390.10">
    <property type="entry name" value="Collagenase (Catalytic Domain)"/>
    <property type="match status" value="1"/>
</dbReference>
<dbReference type="InterPro" id="IPR018511">
    <property type="entry name" value="Hemolysin-typ_Ca-bd_CS"/>
</dbReference>
<dbReference type="InterPro" id="IPR013858">
    <property type="entry name" value="Peptidase_M10B_C"/>
</dbReference>
<evidence type="ECO:0000259" key="5">
    <source>
        <dbReference type="Pfam" id="PF08548"/>
    </source>
</evidence>
<dbReference type="InterPro" id="IPR001343">
    <property type="entry name" value="Hemolysn_Ca-bd"/>
</dbReference>
<dbReference type="PRINTS" id="PR00313">
    <property type="entry name" value="CABNDNGRPT"/>
</dbReference>
<dbReference type="PANTHER" id="PTHR38340:SF1">
    <property type="entry name" value="S-LAYER PROTEIN"/>
    <property type="match status" value="1"/>
</dbReference>
<dbReference type="PROSITE" id="PS00330">
    <property type="entry name" value="HEMOLYSIN_CALCIUM"/>
    <property type="match status" value="7"/>
</dbReference>
<dbReference type="Pfam" id="PF00353">
    <property type="entry name" value="HemolysinCabind"/>
    <property type="match status" value="4"/>
</dbReference>
<comment type="caution">
    <text evidence="6">The sequence shown here is derived from an EMBL/GenBank/DDBJ whole genome shotgun (WGS) entry which is preliminary data.</text>
</comment>
<dbReference type="GO" id="GO:0005615">
    <property type="term" value="C:extracellular space"/>
    <property type="evidence" value="ECO:0007669"/>
    <property type="project" value="InterPro"/>
</dbReference>
<gene>
    <name evidence="6" type="ORF">GGR04_000501</name>
</gene>
<evidence type="ECO:0000256" key="1">
    <source>
        <dbReference type="ARBA" id="ARBA00001913"/>
    </source>
</evidence>
<feature type="domain" description="Peptidase M10 serralysin C-terminal" evidence="5">
    <location>
        <begin position="605"/>
        <end position="733"/>
    </location>
</feature>
<dbReference type="InterPro" id="IPR011049">
    <property type="entry name" value="Serralysin-like_metalloprot_C"/>
</dbReference>
<comment type="subcellular location">
    <subcellularLocation>
        <location evidence="2">Secreted</location>
    </subcellularLocation>
</comment>
<protein>
    <submittedName>
        <fullName evidence="6">Ca2+-binding RTX toxin-like protein</fullName>
    </submittedName>
</protein>
<dbReference type="Proteomes" id="UP000542776">
    <property type="component" value="Unassembled WGS sequence"/>
</dbReference>
<dbReference type="GO" id="GO:0008237">
    <property type="term" value="F:metallopeptidase activity"/>
    <property type="evidence" value="ECO:0007669"/>
    <property type="project" value="InterPro"/>
</dbReference>
<keyword evidence="4" id="KW-0677">Repeat</keyword>
<comment type="cofactor">
    <cofactor evidence="1">
        <name>Ca(2+)</name>
        <dbReference type="ChEBI" id="CHEBI:29108"/>
    </cofactor>
</comment>
<dbReference type="InterPro" id="IPR050557">
    <property type="entry name" value="RTX_toxin/Mannuronan_C5-epim"/>
</dbReference>
<feature type="domain" description="Peptidase M10 serralysin C-terminal" evidence="5">
    <location>
        <begin position="184"/>
        <end position="326"/>
    </location>
</feature>
<dbReference type="InterPro" id="IPR024079">
    <property type="entry name" value="MetalloPept_cat_dom_sf"/>
</dbReference>
<reference evidence="6 7" key="1">
    <citation type="submission" date="2020-08" db="EMBL/GenBank/DDBJ databases">
        <title>Genomic Encyclopedia of Type Strains, Phase IV (KMG-IV): sequencing the most valuable type-strain genomes for metagenomic binning, comparative biology and taxonomic classification.</title>
        <authorList>
            <person name="Goeker M."/>
        </authorList>
    </citation>
    <scope>NUCLEOTIDE SEQUENCE [LARGE SCALE GENOMIC DNA]</scope>
    <source>
        <strain evidence="6 7">DSM 102238</strain>
    </source>
</reference>
<dbReference type="PANTHER" id="PTHR38340">
    <property type="entry name" value="S-LAYER PROTEIN"/>
    <property type="match status" value="1"/>
</dbReference>
<name>A0A7W6H2I3_9HYPH</name>
<organism evidence="6 7">
    <name type="scientific">Aureimonas pseudogalii</name>
    <dbReference type="NCBI Taxonomy" id="1744844"/>
    <lineage>
        <taxon>Bacteria</taxon>
        <taxon>Pseudomonadati</taxon>
        <taxon>Pseudomonadota</taxon>
        <taxon>Alphaproteobacteria</taxon>
        <taxon>Hyphomicrobiales</taxon>
        <taxon>Aurantimonadaceae</taxon>
        <taxon>Aureimonas</taxon>
    </lineage>
</organism>
<evidence type="ECO:0000313" key="6">
    <source>
        <dbReference type="EMBL" id="MBB3996680.1"/>
    </source>
</evidence>
<evidence type="ECO:0000313" key="7">
    <source>
        <dbReference type="Proteomes" id="UP000542776"/>
    </source>
</evidence>
<evidence type="ECO:0000256" key="4">
    <source>
        <dbReference type="ARBA" id="ARBA00022737"/>
    </source>
</evidence>